<organism evidence="2 3">
    <name type="scientific">Diploscapter pachys</name>
    <dbReference type="NCBI Taxonomy" id="2018661"/>
    <lineage>
        <taxon>Eukaryota</taxon>
        <taxon>Metazoa</taxon>
        <taxon>Ecdysozoa</taxon>
        <taxon>Nematoda</taxon>
        <taxon>Chromadorea</taxon>
        <taxon>Rhabditida</taxon>
        <taxon>Rhabditina</taxon>
        <taxon>Rhabditomorpha</taxon>
        <taxon>Rhabditoidea</taxon>
        <taxon>Rhabditidae</taxon>
        <taxon>Diploscapter</taxon>
    </lineage>
</organism>
<evidence type="ECO:0008006" key="4">
    <source>
        <dbReference type="Google" id="ProtNLM"/>
    </source>
</evidence>
<dbReference type="STRING" id="2018661.A0A2A2JEV5"/>
<feature type="compositionally biased region" description="Low complexity" evidence="1">
    <location>
        <begin position="355"/>
        <end position="366"/>
    </location>
</feature>
<evidence type="ECO:0000256" key="1">
    <source>
        <dbReference type="SAM" id="MobiDB-lite"/>
    </source>
</evidence>
<dbReference type="EMBL" id="LIAE01010479">
    <property type="protein sequence ID" value="PAV60205.1"/>
    <property type="molecule type" value="Genomic_DNA"/>
</dbReference>
<feature type="compositionally biased region" description="Low complexity" evidence="1">
    <location>
        <begin position="410"/>
        <end position="428"/>
    </location>
</feature>
<feature type="compositionally biased region" description="Basic and acidic residues" evidence="1">
    <location>
        <begin position="158"/>
        <end position="170"/>
    </location>
</feature>
<dbReference type="OrthoDB" id="5874409at2759"/>
<dbReference type="GO" id="GO:0000793">
    <property type="term" value="C:condensed chromosome"/>
    <property type="evidence" value="ECO:0007669"/>
    <property type="project" value="TreeGrafter"/>
</dbReference>
<feature type="compositionally biased region" description="Polar residues" evidence="1">
    <location>
        <begin position="255"/>
        <end position="287"/>
    </location>
</feature>
<feature type="compositionally biased region" description="Polar residues" evidence="1">
    <location>
        <begin position="55"/>
        <end position="81"/>
    </location>
</feature>
<dbReference type="Gene3D" id="1.25.10.10">
    <property type="entry name" value="Leucine-rich Repeat Variant"/>
    <property type="match status" value="1"/>
</dbReference>
<dbReference type="InterPro" id="IPR016024">
    <property type="entry name" value="ARM-type_fold"/>
</dbReference>
<feature type="region of interest" description="Disordered" evidence="1">
    <location>
        <begin position="1"/>
        <end position="438"/>
    </location>
</feature>
<dbReference type="GO" id="GO:0000796">
    <property type="term" value="C:condensin complex"/>
    <property type="evidence" value="ECO:0007669"/>
    <property type="project" value="InterPro"/>
</dbReference>
<dbReference type="Proteomes" id="UP000218231">
    <property type="component" value="Unassembled WGS sequence"/>
</dbReference>
<dbReference type="SUPFAM" id="SSF48371">
    <property type="entry name" value="ARM repeat"/>
    <property type="match status" value="1"/>
</dbReference>
<comment type="caution">
    <text evidence="2">The sequence shown here is derived from an EMBL/GenBank/DDBJ whole genome shotgun (WGS) entry which is preliminary data.</text>
</comment>
<dbReference type="PANTHER" id="PTHR14418:SF5">
    <property type="entry name" value="CONDENSIN COMPLEX SUBUNIT 3"/>
    <property type="match status" value="1"/>
</dbReference>
<sequence>MLTRSASRRTDSTASSRNSEAGTPAPSRKGSRVNTPKAAPKVPKKVDEKPRQTSKKTTNSDDPSVKEQNSARTSRPTTRTIPKTVPAKRVPKKPVNLEQSAEIQDVDSPRLTRDVPKKIPKSVPSKPIPKKGSSKETLETRTLRSRKSISDETINLDSSRDSKDTPESKVLKSRKSILETSKAKASDSKNAPHPKIRKSRASISEPEPTSASIQSKSSEINSPRTRKSIPESAKPKDSAETPEPKKVKGRKSILKPSSSQIHSPDNVNSSEKFLPEPSSNPTISTDSPIIDPNLEYSDNDDSDVREEIPSKPKKVKFISKVAEPRPTTVPRPKPTKTDSFDKEPVIIVKKKQPEVQKQQPTPVRNVTTRRRKAKISQEDETMPPNDPWDSQQPEPKSGGRSKKRAKEVDSQQTQDTQQQGDASQSQMTASQGVGTQNSSLSKKALLKNAKLCKMISTGVMNAFRGFIESKDEQGAQTSLKQLRIVYMKSLENPSTKASFSEEFDISFGNLVASNFDMEARQQAIRLMIKFIYSMAVEDKGTLLLPAFIQYCVTLMTCEDSIVRQNIVFIVGCLFEENKKLNEEILSDEQRNALYRLLLNGHNDKVAVVRAEVVRAVASLQNDDIDSEFTEALEKTPNEILLDSQRDMCMETRAMVVKYRSIQNGDALQSLFKIAESDPILKVRQEAFARIASVDMKLLSEHRRDLTKLTLEALTESGSESRHACRVYFLNQMIDSCVRFLRNEAEKDQQNDSFLASSQPEPEYDEEHFYAVSPYVFLKLFVDMQDLVESVPIVRCLLNLVDNRIKRGQFTSTREQFAEIISRDVFPVVITKKTYTQLISTTYEDQLRFAFFWRVMLEVFIEKCDSMSAERWAILARIAPTLEETCVLVRKICEQMVDLQLQIDVVTDTKNIQGTICNLLLIMRHIDKEDTGMKSWRIILQDLAKDHLVEQDVMDIVMHDLYHEFYEDDVMSLLVYVLSLIDSEVSIENSLRSAKNIQDSVLLYMSKLVLGLLRTGAYKCINDELTELLTRVIDPSLKSQDAQVVKNAIESLGILAIIDLQLINDRTETLEELTNKLTLRKTCLELVASLVYAHGSKAVREVF</sequence>
<dbReference type="PANTHER" id="PTHR14418">
    <property type="entry name" value="CONDENSIN COMPLEX SUBUNIT 3-RELATED"/>
    <property type="match status" value="1"/>
</dbReference>
<accession>A0A2A2JEV5</accession>
<feature type="compositionally biased region" description="Basic and acidic residues" evidence="1">
    <location>
        <begin position="107"/>
        <end position="117"/>
    </location>
</feature>
<dbReference type="GO" id="GO:0005737">
    <property type="term" value="C:cytoplasm"/>
    <property type="evidence" value="ECO:0007669"/>
    <property type="project" value="TreeGrafter"/>
</dbReference>
<reference evidence="2 3" key="1">
    <citation type="journal article" date="2017" name="Curr. Biol.">
        <title>Genome architecture and evolution of a unichromosomal asexual nematode.</title>
        <authorList>
            <person name="Fradin H."/>
            <person name="Zegar C."/>
            <person name="Gutwein M."/>
            <person name="Lucas J."/>
            <person name="Kovtun M."/>
            <person name="Corcoran D."/>
            <person name="Baugh L.R."/>
            <person name="Kiontke K."/>
            <person name="Gunsalus K."/>
            <person name="Fitch D.H."/>
            <person name="Piano F."/>
        </authorList>
    </citation>
    <scope>NUCLEOTIDE SEQUENCE [LARGE SCALE GENOMIC DNA]</scope>
    <source>
        <strain evidence="2">PF1309</strain>
    </source>
</reference>
<feature type="compositionally biased region" description="Basic and acidic residues" evidence="1">
    <location>
        <begin position="133"/>
        <end position="142"/>
    </location>
</feature>
<protein>
    <recommendedName>
        <fullName evidence="4">Nuclear condensin complex subunit 3 C-terminal domain-containing protein</fullName>
    </recommendedName>
</protein>
<proteinExistence type="predicted"/>
<feature type="compositionally biased region" description="Basic and acidic residues" evidence="1">
    <location>
        <begin position="335"/>
        <end position="344"/>
    </location>
</feature>
<evidence type="ECO:0000313" key="2">
    <source>
        <dbReference type="EMBL" id="PAV60205.1"/>
    </source>
</evidence>
<evidence type="ECO:0000313" key="3">
    <source>
        <dbReference type="Proteomes" id="UP000218231"/>
    </source>
</evidence>
<feature type="compositionally biased region" description="Polar residues" evidence="1">
    <location>
        <begin position="207"/>
        <end position="223"/>
    </location>
</feature>
<keyword evidence="3" id="KW-1185">Reference proteome</keyword>
<feature type="compositionally biased region" description="Basic and acidic residues" evidence="1">
    <location>
        <begin position="233"/>
        <end position="246"/>
    </location>
</feature>
<dbReference type="GO" id="GO:0007076">
    <property type="term" value="P:mitotic chromosome condensation"/>
    <property type="evidence" value="ECO:0007669"/>
    <property type="project" value="InterPro"/>
</dbReference>
<name>A0A2A2JEV5_9BILA</name>
<dbReference type="InterPro" id="IPR011989">
    <property type="entry name" value="ARM-like"/>
</dbReference>
<dbReference type="AlphaFoldDB" id="A0A2A2JEV5"/>
<dbReference type="InterPro" id="IPR027165">
    <property type="entry name" value="CND3"/>
</dbReference>
<gene>
    <name evidence="2" type="ORF">WR25_21457</name>
</gene>